<sequence length="295" mass="32642">MHRMAALPPASVLTQLSANKVFGGYQKIFSHESSVLGCTMKFGVYFPPQYEDKPLPVIFWLSGLTCSEANFIEKSGAQRYAAEHGVILVNPDTSPRNLNIDGDSKDWDFGVGAGFYVNATQEPWKTNYQMFNYVNYELHSTVADNFQVTGAQSIMGHSMGGHGALVCALKLPGLYKAVSAFAPISNPINCPWGQKAFSGYLGPMETGNWEEWDASKLVKKYNGPPLPIFVDQGTGDKFYKEGQLLPENLVVACKDGANLINLVLEMRDSYDHSYYYISSFIGDHIKRHATILNAK</sequence>
<accession>A0ABM1MT15</accession>
<dbReference type="Proteomes" id="UP000695000">
    <property type="component" value="Unplaced"/>
</dbReference>
<comment type="similarity">
    <text evidence="2 7">Belongs to the esterase D family.</text>
</comment>
<evidence type="ECO:0000256" key="2">
    <source>
        <dbReference type="ARBA" id="ARBA00005622"/>
    </source>
</evidence>
<evidence type="ECO:0000256" key="6">
    <source>
        <dbReference type="ARBA" id="ARBA00022801"/>
    </source>
</evidence>
<evidence type="ECO:0000313" key="8">
    <source>
        <dbReference type="Proteomes" id="UP000695000"/>
    </source>
</evidence>
<comment type="function">
    <text evidence="1 7">Serine hydrolase involved in the detoxification of formaldehyde.</text>
</comment>
<evidence type="ECO:0000256" key="5">
    <source>
        <dbReference type="ARBA" id="ARBA00022487"/>
    </source>
</evidence>
<keyword evidence="5 7" id="KW-0719">Serine esterase</keyword>
<evidence type="ECO:0000256" key="4">
    <source>
        <dbReference type="ARBA" id="ARBA00016774"/>
    </source>
</evidence>
<proteinExistence type="inferred from homology"/>
<dbReference type="GeneID" id="108563527"/>
<dbReference type="GO" id="GO:0016787">
    <property type="term" value="F:hydrolase activity"/>
    <property type="evidence" value="ECO:0007669"/>
    <property type="project" value="UniProtKB-KW"/>
</dbReference>
<dbReference type="SUPFAM" id="SSF53474">
    <property type="entry name" value="alpha/beta-Hydrolases"/>
    <property type="match status" value="1"/>
</dbReference>
<dbReference type="Pfam" id="PF00756">
    <property type="entry name" value="Esterase"/>
    <property type="match status" value="1"/>
</dbReference>
<dbReference type="PANTHER" id="PTHR10061:SF0">
    <property type="entry name" value="S-FORMYLGLUTATHIONE HYDROLASE"/>
    <property type="match status" value="1"/>
</dbReference>
<name>A0ABM1MT15_NICVS</name>
<gene>
    <name evidence="9" type="primary">LOC108563527</name>
</gene>
<dbReference type="Gene3D" id="3.40.50.1820">
    <property type="entry name" value="alpha/beta hydrolase"/>
    <property type="match status" value="1"/>
</dbReference>
<dbReference type="InterPro" id="IPR029058">
    <property type="entry name" value="AB_hydrolase_fold"/>
</dbReference>
<evidence type="ECO:0000256" key="1">
    <source>
        <dbReference type="ARBA" id="ARBA00002608"/>
    </source>
</evidence>
<dbReference type="InterPro" id="IPR014186">
    <property type="entry name" value="S-formylglutathione_hydrol"/>
</dbReference>
<dbReference type="NCBIfam" id="TIGR02821">
    <property type="entry name" value="fghA_ester_D"/>
    <property type="match status" value="1"/>
</dbReference>
<dbReference type="RefSeq" id="XP_017777715.1">
    <property type="nucleotide sequence ID" value="XM_017922226.1"/>
</dbReference>
<dbReference type="PANTHER" id="PTHR10061">
    <property type="entry name" value="S-FORMYLGLUTATHIONE HYDROLASE"/>
    <property type="match status" value="1"/>
</dbReference>
<reference evidence="9" key="1">
    <citation type="submission" date="2025-08" db="UniProtKB">
        <authorList>
            <consortium name="RefSeq"/>
        </authorList>
    </citation>
    <scope>IDENTIFICATION</scope>
    <source>
        <tissue evidence="9">Whole Larva</tissue>
    </source>
</reference>
<evidence type="ECO:0000313" key="9">
    <source>
        <dbReference type="RefSeq" id="XP_017777715.1"/>
    </source>
</evidence>
<keyword evidence="8" id="KW-1185">Reference proteome</keyword>
<keyword evidence="7" id="KW-0963">Cytoplasm</keyword>
<comment type="catalytic activity">
    <reaction evidence="7">
        <text>S-formylglutathione + H2O = formate + glutathione + H(+)</text>
        <dbReference type="Rhea" id="RHEA:14961"/>
        <dbReference type="ChEBI" id="CHEBI:15377"/>
        <dbReference type="ChEBI" id="CHEBI:15378"/>
        <dbReference type="ChEBI" id="CHEBI:15740"/>
        <dbReference type="ChEBI" id="CHEBI:57688"/>
        <dbReference type="ChEBI" id="CHEBI:57925"/>
        <dbReference type="EC" id="3.1.2.12"/>
    </reaction>
</comment>
<evidence type="ECO:0000256" key="3">
    <source>
        <dbReference type="ARBA" id="ARBA00012479"/>
    </source>
</evidence>
<comment type="subcellular location">
    <subcellularLocation>
        <location evidence="7">Cytoplasm</location>
    </subcellularLocation>
</comment>
<keyword evidence="6 7" id="KW-0378">Hydrolase</keyword>
<evidence type="ECO:0000256" key="7">
    <source>
        <dbReference type="RuleBase" id="RU363068"/>
    </source>
</evidence>
<dbReference type="EC" id="3.1.2.12" evidence="3 7"/>
<organism evidence="8 9">
    <name type="scientific">Nicrophorus vespilloides</name>
    <name type="common">Boreal carrion beetle</name>
    <dbReference type="NCBI Taxonomy" id="110193"/>
    <lineage>
        <taxon>Eukaryota</taxon>
        <taxon>Metazoa</taxon>
        <taxon>Ecdysozoa</taxon>
        <taxon>Arthropoda</taxon>
        <taxon>Hexapoda</taxon>
        <taxon>Insecta</taxon>
        <taxon>Pterygota</taxon>
        <taxon>Neoptera</taxon>
        <taxon>Endopterygota</taxon>
        <taxon>Coleoptera</taxon>
        <taxon>Polyphaga</taxon>
        <taxon>Staphyliniformia</taxon>
        <taxon>Silphidae</taxon>
        <taxon>Nicrophorinae</taxon>
        <taxon>Nicrophorus</taxon>
    </lineage>
</organism>
<dbReference type="InterPro" id="IPR000801">
    <property type="entry name" value="Esterase-like"/>
</dbReference>
<protein>
    <recommendedName>
        <fullName evidence="4 7">S-formylglutathione hydrolase</fullName>
        <ecNumber evidence="3 7">3.1.2.12</ecNumber>
    </recommendedName>
</protein>